<feature type="transmembrane region" description="Helical" evidence="9">
    <location>
        <begin position="60"/>
        <end position="79"/>
    </location>
</feature>
<evidence type="ECO:0000256" key="4">
    <source>
        <dbReference type="ARBA" id="ARBA00022692"/>
    </source>
</evidence>
<comment type="similarity">
    <text evidence="8">Belongs to the binding-protein-dependent transport system permease family. LivHM subfamily.</text>
</comment>
<evidence type="ECO:0000256" key="1">
    <source>
        <dbReference type="ARBA" id="ARBA00004651"/>
    </source>
</evidence>
<gene>
    <name evidence="10" type="ORF">C449_00090</name>
</gene>
<feature type="transmembrane region" description="Helical" evidence="9">
    <location>
        <begin position="219"/>
        <end position="247"/>
    </location>
</feature>
<keyword evidence="4 9" id="KW-0812">Transmembrane</keyword>
<dbReference type="STRING" id="1227455.C449_00090"/>
<keyword evidence="7 9" id="KW-0472">Membrane</keyword>
<evidence type="ECO:0000256" key="6">
    <source>
        <dbReference type="ARBA" id="ARBA00022989"/>
    </source>
</evidence>
<proteinExistence type="inferred from homology"/>
<feature type="transmembrane region" description="Helical" evidence="9">
    <location>
        <begin position="6"/>
        <end position="29"/>
    </location>
</feature>
<evidence type="ECO:0000256" key="2">
    <source>
        <dbReference type="ARBA" id="ARBA00022448"/>
    </source>
</evidence>
<name>M0MUC1_9EURY</name>
<dbReference type="EMBL" id="AOMD01000001">
    <property type="protein sequence ID" value="EMA48035.1"/>
    <property type="molecule type" value="Genomic_DNA"/>
</dbReference>
<keyword evidence="11" id="KW-1185">Reference proteome</keyword>
<sequence>MVDVANIVINGVVISSLYALVAIGFTMIFGVGGTINLAHGAVITIGAFAAYYVTTAGFGIWAGVLAAIAVPALFSVLLYKGFAERRSDNIIVVMILTLLASIVVEEVVRIVEGSQPRAIPALVSGNTEILGNAVQNNLLVAVALSWVLIAGLFAFINYSKTGKAILATSMSPRGAALVGIESGRINLYTWAIAGVLAGLAGLFLGSYQTANWAMGREPLILSFSIVVLGGLGSIRGSLVAAYVIGFLEVITTSAIDPRLSGLAGLVILVLVLLVRPEGLFGRELAEA</sequence>
<comment type="subcellular location">
    <subcellularLocation>
        <location evidence="1">Cell membrane</location>
        <topology evidence="1">Multi-pass membrane protein</topology>
    </subcellularLocation>
</comment>
<feature type="transmembrane region" description="Helical" evidence="9">
    <location>
        <begin position="259"/>
        <end position="276"/>
    </location>
</feature>
<dbReference type="GO" id="GO:0022857">
    <property type="term" value="F:transmembrane transporter activity"/>
    <property type="evidence" value="ECO:0007669"/>
    <property type="project" value="InterPro"/>
</dbReference>
<evidence type="ECO:0000313" key="10">
    <source>
        <dbReference type="EMBL" id="EMA48035.1"/>
    </source>
</evidence>
<organism evidence="10 11">
    <name type="scientific">Halococcus saccharolyticus DSM 5350</name>
    <dbReference type="NCBI Taxonomy" id="1227455"/>
    <lineage>
        <taxon>Archaea</taxon>
        <taxon>Methanobacteriati</taxon>
        <taxon>Methanobacteriota</taxon>
        <taxon>Stenosarchaea group</taxon>
        <taxon>Halobacteria</taxon>
        <taxon>Halobacteriales</taxon>
        <taxon>Halococcaceae</taxon>
        <taxon>Halococcus</taxon>
    </lineage>
</organism>
<dbReference type="PANTHER" id="PTHR11795:SF450">
    <property type="entry name" value="ABC TRANSPORTER PERMEASE PROTEIN"/>
    <property type="match status" value="1"/>
</dbReference>
<accession>M0MUC1</accession>
<keyword evidence="3" id="KW-1003">Cell membrane</keyword>
<dbReference type="InterPro" id="IPR001851">
    <property type="entry name" value="ABC_transp_permease"/>
</dbReference>
<dbReference type="RefSeq" id="WP_006075805.1">
    <property type="nucleotide sequence ID" value="NZ_AOMD01000001.1"/>
</dbReference>
<evidence type="ECO:0000256" key="3">
    <source>
        <dbReference type="ARBA" id="ARBA00022475"/>
    </source>
</evidence>
<keyword evidence="5" id="KW-0029">Amino-acid transport</keyword>
<dbReference type="GO" id="GO:0005886">
    <property type="term" value="C:plasma membrane"/>
    <property type="evidence" value="ECO:0007669"/>
    <property type="project" value="UniProtKB-SubCell"/>
</dbReference>
<evidence type="ECO:0000313" key="11">
    <source>
        <dbReference type="Proteomes" id="UP000011669"/>
    </source>
</evidence>
<dbReference type="Proteomes" id="UP000011669">
    <property type="component" value="Unassembled WGS sequence"/>
</dbReference>
<protein>
    <submittedName>
        <fullName evidence="10">Inner-membrane translocator</fullName>
    </submittedName>
</protein>
<comment type="caution">
    <text evidence="10">The sequence shown here is derived from an EMBL/GenBank/DDBJ whole genome shotgun (WGS) entry which is preliminary data.</text>
</comment>
<evidence type="ECO:0000256" key="8">
    <source>
        <dbReference type="ARBA" id="ARBA00037998"/>
    </source>
</evidence>
<evidence type="ECO:0000256" key="5">
    <source>
        <dbReference type="ARBA" id="ARBA00022970"/>
    </source>
</evidence>
<feature type="transmembrane region" description="Helical" evidence="9">
    <location>
        <begin position="36"/>
        <end position="54"/>
    </location>
</feature>
<dbReference type="PANTHER" id="PTHR11795">
    <property type="entry name" value="BRANCHED-CHAIN AMINO ACID TRANSPORT SYSTEM PERMEASE PROTEIN LIVH"/>
    <property type="match status" value="1"/>
</dbReference>
<dbReference type="GO" id="GO:0006865">
    <property type="term" value="P:amino acid transport"/>
    <property type="evidence" value="ECO:0007669"/>
    <property type="project" value="UniProtKB-KW"/>
</dbReference>
<dbReference type="AlphaFoldDB" id="M0MUC1"/>
<feature type="transmembrane region" description="Helical" evidence="9">
    <location>
        <begin position="187"/>
        <end position="207"/>
    </location>
</feature>
<dbReference type="FunCoup" id="M0MUC1">
    <property type="interactions" value="11"/>
</dbReference>
<keyword evidence="6 9" id="KW-1133">Transmembrane helix</keyword>
<feature type="transmembrane region" description="Helical" evidence="9">
    <location>
        <begin position="138"/>
        <end position="156"/>
    </location>
</feature>
<dbReference type="PATRIC" id="fig|1227455.4.peg.17"/>
<reference evidence="10 11" key="1">
    <citation type="journal article" date="2014" name="PLoS Genet.">
        <title>Phylogenetically driven sequencing of extremely halophilic archaea reveals strategies for static and dynamic osmo-response.</title>
        <authorList>
            <person name="Becker E.A."/>
            <person name="Seitzer P.M."/>
            <person name="Tritt A."/>
            <person name="Larsen D."/>
            <person name="Krusor M."/>
            <person name="Yao A.I."/>
            <person name="Wu D."/>
            <person name="Madern D."/>
            <person name="Eisen J.A."/>
            <person name="Darling A.E."/>
            <person name="Facciotti M.T."/>
        </authorList>
    </citation>
    <scope>NUCLEOTIDE SEQUENCE [LARGE SCALE GENOMIC DNA]</scope>
    <source>
        <strain evidence="10 11">DSM 5350</strain>
    </source>
</reference>
<feature type="transmembrane region" description="Helical" evidence="9">
    <location>
        <begin position="91"/>
        <end position="111"/>
    </location>
</feature>
<dbReference type="OrthoDB" id="43815at2157"/>
<dbReference type="CDD" id="cd06582">
    <property type="entry name" value="TM_PBP1_LivH_like"/>
    <property type="match status" value="1"/>
</dbReference>
<dbReference type="InterPro" id="IPR052157">
    <property type="entry name" value="BCAA_transport_permease"/>
</dbReference>
<dbReference type="InParanoid" id="M0MUC1"/>
<dbReference type="Pfam" id="PF02653">
    <property type="entry name" value="BPD_transp_2"/>
    <property type="match status" value="1"/>
</dbReference>
<evidence type="ECO:0000256" key="7">
    <source>
        <dbReference type="ARBA" id="ARBA00023136"/>
    </source>
</evidence>
<keyword evidence="2" id="KW-0813">Transport</keyword>
<evidence type="ECO:0000256" key="9">
    <source>
        <dbReference type="SAM" id="Phobius"/>
    </source>
</evidence>